<sequence>MSSTKSTTHYSTLTHPMLSDGTSMSLLESQRVAATENLTFPPSDFQLRESFWTTLFILAEDFLVNRTRRAPNNGMPSPACIAHSFRDFRG</sequence>
<comment type="caution">
    <text evidence="2">The sequence shown here is derived from an EMBL/GenBank/DDBJ whole genome shotgun (WGS) entry which is preliminary data.</text>
</comment>
<organism evidence="2 3">
    <name type="scientific">Ameiurus melas</name>
    <name type="common">Black bullhead</name>
    <name type="synonym">Silurus melas</name>
    <dbReference type="NCBI Taxonomy" id="219545"/>
    <lineage>
        <taxon>Eukaryota</taxon>
        <taxon>Metazoa</taxon>
        <taxon>Chordata</taxon>
        <taxon>Craniata</taxon>
        <taxon>Vertebrata</taxon>
        <taxon>Euteleostomi</taxon>
        <taxon>Actinopterygii</taxon>
        <taxon>Neopterygii</taxon>
        <taxon>Teleostei</taxon>
        <taxon>Ostariophysi</taxon>
        <taxon>Siluriformes</taxon>
        <taxon>Ictaluridae</taxon>
        <taxon>Ameiurus</taxon>
    </lineage>
</organism>
<reference evidence="2 3" key="1">
    <citation type="submission" date="2020-02" db="EMBL/GenBank/DDBJ databases">
        <title>A chromosome-scale genome assembly of the black bullhead catfish (Ameiurus melas).</title>
        <authorList>
            <person name="Wen M."/>
            <person name="Zham M."/>
            <person name="Cabau C."/>
            <person name="Klopp C."/>
            <person name="Donnadieu C."/>
            <person name="Roques C."/>
            <person name="Bouchez O."/>
            <person name="Lampietro C."/>
            <person name="Jouanno E."/>
            <person name="Herpin A."/>
            <person name="Louis A."/>
            <person name="Berthelot C."/>
            <person name="Parey E."/>
            <person name="Roest-Crollius H."/>
            <person name="Braasch I."/>
            <person name="Postlethwait J."/>
            <person name="Robinson-Rechavi M."/>
            <person name="Echchiki A."/>
            <person name="Begum T."/>
            <person name="Montfort J."/>
            <person name="Schartl M."/>
            <person name="Bobe J."/>
            <person name="Guiguen Y."/>
        </authorList>
    </citation>
    <scope>NUCLEOTIDE SEQUENCE [LARGE SCALE GENOMIC DNA]</scope>
    <source>
        <strain evidence="2">M_S1</strain>
        <tissue evidence="2">Blood</tissue>
    </source>
</reference>
<evidence type="ECO:0000313" key="3">
    <source>
        <dbReference type="Proteomes" id="UP000593565"/>
    </source>
</evidence>
<dbReference type="AlphaFoldDB" id="A0A7J5ZP28"/>
<proteinExistence type="predicted"/>
<name>A0A7J5ZP28_AMEME</name>
<feature type="region of interest" description="Disordered" evidence="1">
    <location>
        <begin position="1"/>
        <end position="22"/>
    </location>
</feature>
<evidence type="ECO:0000313" key="2">
    <source>
        <dbReference type="EMBL" id="KAF4072240.1"/>
    </source>
</evidence>
<accession>A0A7J5ZP28</accession>
<keyword evidence="3" id="KW-1185">Reference proteome</keyword>
<gene>
    <name evidence="2" type="ORF">AMELA_G00260800</name>
</gene>
<protein>
    <submittedName>
        <fullName evidence="2">Uncharacterized protein</fullName>
    </submittedName>
</protein>
<evidence type="ECO:0000256" key="1">
    <source>
        <dbReference type="SAM" id="MobiDB-lite"/>
    </source>
</evidence>
<dbReference type="EMBL" id="JAAGNN010000025">
    <property type="protein sequence ID" value="KAF4072240.1"/>
    <property type="molecule type" value="Genomic_DNA"/>
</dbReference>
<dbReference type="Proteomes" id="UP000593565">
    <property type="component" value="Unassembled WGS sequence"/>
</dbReference>